<protein>
    <recommendedName>
        <fullName evidence="4">DUF5666 domain-containing protein</fullName>
    </recommendedName>
</protein>
<dbReference type="AlphaFoldDB" id="A0A5C4N7M7"/>
<keyword evidence="3" id="KW-1185">Reference proteome</keyword>
<gene>
    <name evidence="2" type="ORF">FHG71_16175</name>
</gene>
<dbReference type="RefSeq" id="WP_139082741.1">
    <property type="nucleotide sequence ID" value="NZ_VDFV01000031.1"/>
</dbReference>
<evidence type="ECO:0008006" key="4">
    <source>
        <dbReference type="Google" id="ProtNLM"/>
    </source>
</evidence>
<feature type="chain" id="PRO_5023050141" description="DUF5666 domain-containing protein" evidence="1">
    <location>
        <begin position="20"/>
        <end position="118"/>
    </location>
</feature>
<proteinExistence type="predicted"/>
<evidence type="ECO:0000313" key="2">
    <source>
        <dbReference type="EMBL" id="TNC66613.1"/>
    </source>
</evidence>
<reference evidence="2 3" key="1">
    <citation type="submission" date="2019-06" db="EMBL/GenBank/DDBJ databases">
        <authorList>
            <person name="Jiang L."/>
        </authorList>
    </citation>
    <scope>NUCLEOTIDE SEQUENCE [LARGE SCALE GENOMIC DNA]</scope>
    <source>
        <strain evidence="2 3">YIM 48858</strain>
    </source>
</reference>
<name>A0A5C4N7M7_9RHOB</name>
<keyword evidence="1" id="KW-0732">Signal</keyword>
<sequence>MRLFHAFVVLGLLATPALAHHGWRWTADGEFSLTGVVTESRLGNPHGVLTVEANGESWTVEVGQPWRNAQAGLSDDMLAPGAELTAEGHRSTDPAQLLMKAERIVIGGQLHDLYPDRS</sequence>
<dbReference type="EMBL" id="VDFV01000031">
    <property type="protein sequence ID" value="TNC66613.1"/>
    <property type="molecule type" value="Genomic_DNA"/>
</dbReference>
<accession>A0A5C4N7M7</accession>
<evidence type="ECO:0000256" key="1">
    <source>
        <dbReference type="SAM" id="SignalP"/>
    </source>
</evidence>
<feature type="signal peptide" evidence="1">
    <location>
        <begin position="1"/>
        <end position="19"/>
    </location>
</feature>
<dbReference type="Proteomes" id="UP000305709">
    <property type="component" value="Unassembled WGS sequence"/>
</dbReference>
<evidence type="ECO:0000313" key="3">
    <source>
        <dbReference type="Proteomes" id="UP000305709"/>
    </source>
</evidence>
<comment type="caution">
    <text evidence="2">The sequence shown here is derived from an EMBL/GenBank/DDBJ whole genome shotgun (WGS) entry which is preliminary data.</text>
</comment>
<organism evidence="2 3">
    <name type="scientific">Rubellimicrobium roseum</name>
    <dbReference type="NCBI Taxonomy" id="687525"/>
    <lineage>
        <taxon>Bacteria</taxon>
        <taxon>Pseudomonadati</taxon>
        <taxon>Pseudomonadota</taxon>
        <taxon>Alphaproteobacteria</taxon>
        <taxon>Rhodobacterales</taxon>
        <taxon>Roseobacteraceae</taxon>
        <taxon>Rubellimicrobium</taxon>
    </lineage>
</organism>
<dbReference type="Pfam" id="PF19649">
    <property type="entry name" value="DUF6152"/>
    <property type="match status" value="1"/>
</dbReference>
<dbReference type="OrthoDB" id="512581at2"/>
<dbReference type="InterPro" id="IPR046150">
    <property type="entry name" value="DUF6152"/>
</dbReference>